<evidence type="ECO:0000313" key="1">
    <source>
        <dbReference type="EMBL" id="MBC3341835.1"/>
    </source>
</evidence>
<organism evidence="1">
    <name type="scientific">Pseudomonas khorasanensis</name>
    <dbReference type="NCBI Taxonomy" id="2745508"/>
    <lineage>
        <taxon>Bacteria</taxon>
        <taxon>Pseudomonadati</taxon>
        <taxon>Pseudomonadota</taxon>
        <taxon>Gammaproteobacteria</taxon>
        <taxon>Pseudomonadales</taxon>
        <taxon>Pseudomonadaceae</taxon>
        <taxon>Pseudomonas</taxon>
    </lineage>
</organism>
<dbReference type="SUPFAM" id="SSF53756">
    <property type="entry name" value="UDP-Glycosyltransferase/glycogen phosphorylase"/>
    <property type="match status" value="1"/>
</dbReference>
<dbReference type="Pfam" id="PF13692">
    <property type="entry name" value="Glyco_trans_1_4"/>
    <property type="match status" value="1"/>
</dbReference>
<dbReference type="Proteomes" id="UP000648816">
    <property type="component" value="Unassembled WGS sequence"/>
</dbReference>
<name>A0A923F2I8_9PSED</name>
<dbReference type="EMBL" id="JABWQP010000003">
    <property type="protein sequence ID" value="MBC3341835.1"/>
    <property type="molecule type" value="Genomic_DNA"/>
</dbReference>
<reference evidence="1 3" key="1">
    <citation type="journal article" date="2020" name="Microorganisms">
        <title>Reliable Identification of Environmental Pseudomonas Isolates Using the rpoD Gene.</title>
        <authorList>
            <consortium name="The Broad Institute Genome Sequencing Platform"/>
            <person name="Girard L."/>
            <person name="Lood C."/>
            <person name="Rokni-Zadeh H."/>
            <person name="van Noort V."/>
            <person name="Lavigne R."/>
            <person name="De Mot R."/>
        </authorList>
    </citation>
    <scope>NUCLEOTIDE SEQUENCE</scope>
    <source>
        <strain evidence="1 3">SWRI153</strain>
    </source>
</reference>
<proteinExistence type="predicted"/>
<dbReference type="AlphaFoldDB" id="A0A923F2I8"/>
<dbReference type="PANTHER" id="PTHR46656">
    <property type="entry name" value="PUTATIVE-RELATED"/>
    <property type="match status" value="1"/>
</dbReference>
<sequence length="525" mass="59315">MNFILYSDVNDSSISASLGRPEYSYYFVLKAYHPVLESLGRVHVAASVADVDVLYRQLLAAGEDSVFLSFTPPQKTPVDLQCPTICVVAWEFDSIPDEEWDSDPRQDWTQMLARHGRVITLSSHTANAIRRAMGEAFPVLVLPTPLWESFAAIRQQQLPTPVNPGTTLAIKGCIFDSRTLGLSADALIPVPLTPEEEAVLAAELEAARPPALTLKRRFVIARHYLRLWLLDAGRQQIEPVPRVKFLSNWYWEGVRDLLPDAVHDWLERRLRAICAAQPLPVAEPVPLNLPDTSSVVETRVDGVIYVSVFNPRDGRKNWHQLITAFCWAFRETSDATLVLKLTQNDLALYYSELMTLLAQLTPFACRVVVMHGYLDDAQYARLYQAASFYVNASRCEGLCLPLMEFMCSGKPAIAPDHTAMQDYIDDSVAFVVKSSEEPAIWPQDSRLIYRTLRHRPDWGSLKSAYERSYRMATTQPLDYRRMSEAAIERMQHYCGFSEVQMRLSNFFEPLPKVTDVASATDNASC</sequence>
<keyword evidence="3" id="KW-1185">Reference proteome</keyword>
<dbReference type="EMBL" id="JABWQP020000003">
    <property type="protein sequence ID" value="MBV4486084.1"/>
    <property type="molecule type" value="Genomic_DNA"/>
</dbReference>
<dbReference type="PANTHER" id="PTHR46656:SF3">
    <property type="entry name" value="PUTATIVE-RELATED"/>
    <property type="match status" value="1"/>
</dbReference>
<dbReference type="RefSeq" id="WP_186531229.1">
    <property type="nucleotide sequence ID" value="NZ_JABWQP020000003.1"/>
</dbReference>
<accession>A0A923F2I8</accession>
<reference evidence="1" key="2">
    <citation type="submission" date="2020-07" db="EMBL/GenBank/DDBJ databases">
        <authorList>
            <person name="Lood C."/>
            <person name="Girard L."/>
        </authorList>
    </citation>
    <scope>NUCLEOTIDE SEQUENCE</scope>
    <source>
        <strain evidence="1">SWRI153</strain>
    </source>
</reference>
<evidence type="ECO:0000313" key="3">
    <source>
        <dbReference type="Proteomes" id="UP000648816"/>
    </source>
</evidence>
<comment type="caution">
    <text evidence="1">The sequence shown here is derived from an EMBL/GenBank/DDBJ whole genome shotgun (WGS) entry which is preliminary data.</text>
</comment>
<reference evidence="2" key="3">
    <citation type="submission" date="2021-06" db="EMBL/GenBank/DDBJ databases">
        <title>Updating the genus Pseudomonas: Description of 43 new species and partition of the Pseudomonas putida group.</title>
        <authorList>
            <person name="Girard L."/>
            <person name="Lood C."/>
            <person name="Vandamme P."/>
            <person name="Rokni-Zadeh H."/>
            <person name="Van Noort V."/>
            <person name="Hofte M."/>
            <person name="Lavigne R."/>
            <person name="De Mot R."/>
        </authorList>
    </citation>
    <scope>NUCLEOTIDE SEQUENCE</scope>
    <source>
        <strain evidence="2">SWRI153</strain>
    </source>
</reference>
<evidence type="ECO:0000313" key="2">
    <source>
        <dbReference type="EMBL" id="MBV4486084.1"/>
    </source>
</evidence>
<protein>
    <submittedName>
        <fullName evidence="1">Glycosyltransferase</fullName>
    </submittedName>
</protein>
<gene>
    <name evidence="2" type="ORF">HU727_010835</name>
    <name evidence="1" type="ORF">HU727_09320</name>
</gene>
<dbReference type="Gene3D" id="3.40.50.2000">
    <property type="entry name" value="Glycogen Phosphorylase B"/>
    <property type="match status" value="1"/>
</dbReference>